<feature type="domain" description="HTH gntR-type" evidence="4">
    <location>
        <begin position="2"/>
        <end position="70"/>
    </location>
</feature>
<dbReference type="PROSITE" id="PS50949">
    <property type="entry name" value="HTH_GNTR"/>
    <property type="match status" value="1"/>
</dbReference>
<keyword evidence="3" id="KW-0804">Transcription</keyword>
<evidence type="ECO:0000259" key="4">
    <source>
        <dbReference type="PROSITE" id="PS50949"/>
    </source>
</evidence>
<evidence type="ECO:0000256" key="2">
    <source>
        <dbReference type="ARBA" id="ARBA00023125"/>
    </source>
</evidence>
<comment type="caution">
    <text evidence="5">The sequence shown here is derived from an EMBL/GenBank/DDBJ whole genome shotgun (WGS) entry which is preliminary data.</text>
</comment>
<evidence type="ECO:0000256" key="1">
    <source>
        <dbReference type="ARBA" id="ARBA00023015"/>
    </source>
</evidence>
<dbReference type="InterPro" id="IPR050679">
    <property type="entry name" value="Bact_HTH_transcr_reg"/>
</dbReference>
<dbReference type="RefSeq" id="WP_204038362.1">
    <property type="nucleotide sequence ID" value="NZ_BOPC01000130.1"/>
</dbReference>
<reference evidence="5 6" key="1">
    <citation type="submission" date="2021-01" db="EMBL/GenBank/DDBJ databases">
        <title>Whole genome shotgun sequence of Verrucosispora qiuiae NBRC 106684.</title>
        <authorList>
            <person name="Komaki H."/>
            <person name="Tamura T."/>
        </authorList>
    </citation>
    <scope>NUCLEOTIDE SEQUENCE [LARGE SCALE GENOMIC DNA]</scope>
    <source>
        <strain evidence="5 6">NBRC 106684</strain>
    </source>
</reference>
<dbReference type="CDD" id="cd07377">
    <property type="entry name" value="WHTH_GntR"/>
    <property type="match status" value="1"/>
</dbReference>
<dbReference type="SUPFAM" id="SSF46785">
    <property type="entry name" value="Winged helix' DNA-binding domain"/>
    <property type="match status" value="1"/>
</dbReference>
<dbReference type="Gene3D" id="1.10.10.10">
    <property type="entry name" value="Winged helix-like DNA-binding domain superfamily/Winged helix DNA-binding domain"/>
    <property type="match status" value="1"/>
</dbReference>
<sequence length="73" mass="7880">MPAKYERVAEAIREQIRSGKLAVGDKLPSTAELKAEYDVSYGSIRGAMLVLKTEGLVEGRQGEGVYVKAVPAQ</sequence>
<protein>
    <recommendedName>
        <fullName evidence="4">HTH gntR-type domain-containing protein</fullName>
    </recommendedName>
</protein>
<dbReference type="EMBL" id="BOPC01000130">
    <property type="protein sequence ID" value="GIJ30671.1"/>
    <property type="molecule type" value="Genomic_DNA"/>
</dbReference>
<organism evidence="5 6">
    <name type="scientific">Micromonospora qiuiae</name>
    <dbReference type="NCBI Taxonomy" id="502268"/>
    <lineage>
        <taxon>Bacteria</taxon>
        <taxon>Bacillati</taxon>
        <taxon>Actinomycetota</taxon>
        <taxon>Actinomycetes</taxon>
        <taxon>Micromonosporales</taxon>
        <taxon>Micromonosporaceae</taxon>
        <taxon>Micromonospora</taxon>
    </lineage>
</organism>
<evidence type="ECO:0000313" key="5">
    <source>
        <dbReference type="EMBL" id="GIJ30671.1"/>
    </source>
</evidence>
<dbReference type="SMART" id="SM00345">
    <property type="entry name" value="HTH_GNTR"/>
    <property type="match status" value="1"/>
</dbReference>
<dbReference type="Pfam" id="PF00392">
    <property type="entry name" value="GntR"/>
    <property type="match status" value="1"/>
</dbReference>
<name>A0ABQ4JM56_9ACTN</name>
<evidence type="ECO:0000256" key="3">
    <source>
        <dbReference type="ARBA" id="ARBA00023163"/>
    </source>
</evidence>
<dbReference type="InterPro" id="IPR036390">
    <property type="entry name" value="WH_DNA-bd_sf"/>
</dbReference>
<keyword evidence="1" id="KW-0805">Transcription regulation</keyword>
<dbReference type="Proteomes" id="UP000653076">
    <property type="component" value="Unassembled WGS sequence"/>
</dbReference>
<gene>
    <name evidence="5" type="ORF">Vqi01_58330</name>
</gene>
<dbReference type="InterPro" id="IPR000524">
    <property type="entry name" value="Tscrpt_reg_HTH_GntR"/>
</dbReference>
<dbReference type="InterPro" id="IPR036388">
    <property type="entry name" value="WH-like_DNA-bd_sf"/>
</dbReference>
<dbReference type="PANTHER" id="PTHR44846">
    <property type="entry name" value="MANNOSYL-D-GLYCERATE TRANSPORT/METABOLISM SYSTEM REPRESSOR MNGR-RELATED"/>
    <property type="match status" value="1"/>
</dbReference>
<evidence type="ECO:0000313" key="6">
    <source>
        <dbReference type="Proteomes" id="UP000653076"/>
    </source>
</evidence>
<dbReference type="PANTHER" id="PTHR44846:SF17">
    <property type="entry name" value="GNTR-FAMILY TRANSCRIPTIONAL REGULATOR"/>
    <property type="match status" value="1"/>
</dbReference>
<accession>A0ABQ4JM56</accession>
<keyword evidence="6" id="KW-1185">Reference proteome</keyword>
<proteinExistence type="predicted"/>
<keyword evidence="2" id="KW-0238">DNA-binding</keyword>